<evidence type="ECO:0000256" key="3">
    <source>
        <dbReference type="PROSITE-ProRule" id="PRU00125"/>
    </source>
</evidence>
<dbReference type="InterPro" id="IPR001781">
    <property type="entry name" value="Znf_LIM"/>
</dbReference>
<dbReference type="PANTHER" id="PTHR24209:SF25">
    <property type="entry name" value="PROTEIN DA1-RELATED 1"/>
    <property type="match status" value="1"/>
</dbReference>
<keyword evidence="6" id="KW-1185">Reference proteome</keyword>
<accession>A0A5N5FZ52</accession>
<dbReference type="PANTHER" id="PTHR24209">
    <property type="entry name" value="PROTEIN DA1-RELATED 2"/>
    <property type="match status" value="1"/>
</dbReference>
<dbReference type="InterPro" id="IPR027417">
    <property type="entry name" value="P-loop_NTPase"/>
</dbReference>
<dbReference type="InterPro" id="IPR022087">
    <property type="entry name" value="DA1-like_dom"/>
</dbReference>
<keyword evidence="1 3" id="KW-0479">Metal-binding</keyword>
<dbReference type="CDD" id="cd09396">
    <property type="entry name" value="LIM_DA1"/>
    <property type="match status" value="1"/>
</dbReference>
<dbReference type="PROSITE" id="PS00478">
    <property type="entry name" value="LIM_DOMAIN_1"/>
    <property type="match status" value="1"/>
</dbReference>
<dbReference type="Pfam" id="PF12315">
    <property type="entry name" value="DA1-like"/>
    <property type="match status" value="1"/>
</dbReference>
<dbReference type="GO" id="GO:0046872">
    <property type="term" value="F:metal ion binding"/>
    <property type="evidence" value="ECO:0007669"/>
    <property type="project" value="UniProtKB-KW"/>
</dbReference>
<dbReference type="EMBL" id="SMOL01000695">
    <property type="protein sequence ID" value="KAB2603584.1"/>
    <property type="molecule type" value="Genomic_DNA"/>
</dbReference>
<dbReference type="Proteomes" id="UP000327157">
    <property type="component" value="Chromosome 10"/>
</dbReference>
<keyword evidence="2 3" id="KW-0862">Zinc</keyword>
<dbReference type="Gene3D" id="2.10.110.10">
    <property type="entry name" value="Cysteine Rich Protein"/>
    <property type="match status" value="1"/>
</dbReference>
<dbReference type="OrthoDB" id="25414at2759"/>
<reference evidence="5 6" key="3">
    <citation type="submission" date="2019-11" db="EMBL/GenBank/DDBJ databases">
        <title>A de novo genome assembly of a pear dwarfing rootstock.</title>
        <authorList>
            <person name="Wang F."/>
            <person name="Wang J."/>
            <person name="Li S."/>
            <person name="Zhang Y."/>
            <person name="Fang M."/>
            <person name="Ma L."/>
            <person name="Zhao Y."/>
            <person name="Jiang S."/>
        </authorList>
    </citation>
    <scope>NUCLEOTIDE SEQUENCE [LARGE SCALE GENOMIC DNA]</scope>
    <source>
        <strain evidence="5">S2</strain>
        <tissue evidence="5">Leaf</tissue>
    </source>
</reference>
<dbReference type="Gene3D" id="3.40.50.300">
    <property type="entry name" value="P-loop containing nucleotide triphosphate hydrolases"/>
    <property type="match status" value="1"/>
</dbReference>
<evidence type="ECO:0000313" key="5">
    <source>
        <dbReference type="EMBL" id="KAB2603584.1"/>
    </source>
</evidence>
<protein>
    <recommendedName>
        <fullName evidence="4">LIM zinc-binding domain-containing protein</fullName>
    </recommendedName>
</protein>
<organism evidence="5 6">
    <name type="scientific">Pyrus ussuriensis x Pyrus communis</name>
    <dbReference type="NCBI Taxonomy" id="2448454"/>
    <lineage>
        <taxon>Eukaryota</taxon>
        <taxon>Viridiplantae</taxon>
        <taxon>Streptophyta</taxon>
        <taxon>Embryophyta</taxon>
        <taxon>Tracheophyta</taxon>
        <taxon>Spermatophyta</taxon>
        <taxon>Magnoliopsida</taxon>
        <taxon>eudicotyledons</taxon>
        <taxon>Gunneridae</taxon>
        <taxon>Pentapetalae</taxon>
        <taxon>rosids</taxon>
        <taxon>fabids</taxon>
        <taxon>Rosales</taxon>
        <taxon>Rosaceae</taxon>
        <taxon>Amygdaloideae</taxon>
        <taxon>Maleae</taxon>
        <taxon>Pyrus</taxon>
    </lineage>
</organism>
<reference evidence="6" key="2">
    <citation type="submission" date="2019-10" db="EMBL/GenBank/DDBJ databases">
        <title>A de novo genome assembly of a pear dwarfing rootstock.</title>
        <authorList>
            <person name="Wang F."/>
            <person name="Wang J."/>
            <person name="Li S."/>
            <person name="Zhang Y."/>
            <person name="Fang M."/>
            <person name="Ma L."/>
            <person name="Zhao Y."/>
            <person name="Jiang S."/>
        </authorList>
    </citation>
    <scope>NUCLEOTIDE SEQUENCE [LARGE SCALE GENOMIC DNA]</scope>
</reference>
<name>A0A5N5FZ52_9ROSA</name>
<reference evidence="5 6" key="1">
    <citation type="submission" date="2019-09" db="EMBL/GenBank/DDBJ databases">
        <authorList>
            <person name="Ou C."/>
        </authorList>
    </citation>
    <scope>NUCLEOTIDE SEQUENCE [LARGE SCALE GENOMIC DNA]</scope>
    <source>
        <strain evidence="5">S2</strain>
        <tissue evidence="5">Leaf</tissue>
    </source>
</reference>
<dbReference type="SMART" id="SM00132">
    <property type="entry name" value="LIM"/>
    <property type="match status" value="1"/>
</dbReference>
<dbReference type="SUPFAM" id="SSF52540">
    <property type="entry name" value="P-loop containing nucleoside triphosphate hydrolases"/>
    <property type="match status" value="1"/>
</dbReference>
<evidence type="ECO:0000256" key="1">
    <source>
        <dbReference type="ARBA" id="ARBA00022723"/>
    </source>
</evidence>
<dbReference type="PROSITE" id="PS50023">
    <property type="entry name" value="LIM_DOMAIN_2"/>
    <property type="match status" value="1"/>
</dbReference>
<keyword evidence="3" id="KW-0440">LIM domain</keyword>
<comment type="caution">
    <text evidence="5">The sequence shown here is derived from an EMBL/GenBank/DDBJ whole genome shotgun (WGS) entry which is preliminary data.</text>
</comment>
<sequence>MTKKCFNNKKVLLVLDGVDQLGQLARVAGNKNWFGLGSRIIVTTRDERLLEEHDHELYDEFVEGLPESLNLDSCPPCVNNDGFRVCAGCNRNIERGRYLGCIGAFWHPECFVCISCNLPITDLEFSAPGDDSHSPYHISCYKAQHHPNCDVCKTFIPIRKSHGHIEYRQHPFWLQKYCPSHERDGTPRCCSCERMEPWATKYFLLSDGRKQCSECNDSEIMDDHKCNSLFLQVQAFFEDLDMKFEQQIQVILVGRRTLNKDTEVERLGHHNLSETRAVFSPSAEPIVTSILRMLKGHSRITSIQMLYGLPRLLSGSILAEMMMHAWLRLNGYRNLSPEVEFGIRQVLAYMWLDSETSSGSSSTMSNEEKKLGEFFKHSIETDTTISGRGFRTGNQAVLRHGLWRTLDHIRTTGAFPIDL</sequence>
<dbReference type="SUPFAM" id="SSF57716">
    <property type="entry name" value="Glucocorticoid receptor-like (DNA-binding domain)"/>
    <property type="match status" value="1"/>
</dbReference>
<dbReference type="GO" id="GO:0043130">
    <property type="term" value="F:ubiquitin binding"/>
    <property type="evidence" value="ECO:0007669"/>
    <property type="project" value="TreeGrafter"/>
</dbReference>
<evidence type="ECO:0000259" key="4">
    <source>
        <dbReference type="PROSITE" id="PS50023"/>
    </source>
</evidence>
<evidence type="ECO:0000256" key="2">
    <source>
        <dbReference type="ARBA" id="ARBA00022833"/>
    </source>
</evidence>
<dbReference type="Pfam" id="PF00412">
    <property type="entry name" value="LIM"/>
    <property type="match status" value="1"/>
</dbReference>
<evidence type="ECO:0000313" key="6">
    <source>
        <dbReference type="Proteomes" id="UP000327157"/>
    </source>
</evidence>
<feature type="domain" description="LIM zinc-binding" evidence="4">
    <location>
        <begin position="84"/>
        <end position="147"/>
    </location>
</feature>
<dbReference type="AlphaFoldDB" id="A0A5N5FZ52"/>
<gene>
    <name evidence="5" type="ORF">D8674_004589</name>
</gene>
<proteinExistence type="predicted"/>
<dbReference type="InterPro" id="IPR045218">
    <property type="entry name" value="DA1-like"/>
</dbReference>